<evidence type="ECO:0000313" key="3">
    <source>
        <dbReference type="Proteomes" id="UP000615026"/>
    </source>
</evidence>
<gene>
    <name evidence="2" type="ORF">IQ260_06315</name>
</gene>
<name>A0A928WZN0_LEPEC</name>
<sequence>MTEEQLAFVSIIIPVYNDSQRLRQCLSLLEYQTYPQTCYEVIVVDNNSTENLKPIVAQFSQAKYVFEAAPGSYCARNRGLAIAKGTILGFTDSDCAPASDWIAKGVTQIRTHSNCGFVAGRIAFSFQNPDNPTPAELYDSLHFLQQEKYVKDAHFGATANLFTTPQVFATVGSFNAALKSGGDREWGERVYAAGYPQIYGADVKISHPARTDFDALNTKLCRVYEGNFKKNNKATTPLLAFLREVFYDAKPPIRYLLGILKNNNIANLQKRIAIVYIYIRLRLSRAWVNLRLYFKIHQLTS</sequence>
<feature type="domain" description="Glycosyltransferase 2-like" evidence="1">
    <location>
        <begin position="10"/>
        <end position="148"/>
    </location>
</feature>
<organism evidence="2 3">
    <name type="scientific">Leptolyngbya cf. ectocarpi LEGE 11479</name>
    <dbReference type="NCBI Taxonomy" id="1828722"/>
    <lineage>
        <taxon>Bacteria</taxon>
        <taxon>Bacillati</taxon>
        <taxon>Cyanobacteriota</taxon>
        <taxon>Cyanophyceae</taxon>
        <taxon>Leptolyngbyales</taxon>
        <taxon>Leptolyngbyaceae</taxon>
        <taxon>Leptolyngbya group</taxon>
        <taxon>Leptolyngbya</taxon>
    </lineage>
</organism>
<comment type="caution">
    <text evidence="2">The sequence shown here is derived from an EMBL/GenBank/DDBJ whole genome shotgun (WGS) entry which is preliminary data.</text>
</comment>
<dbReference type="RefSeq" id="WP_193991898.1">
    <property type="nucleotide sequence ID" value="NZ_JADEXP010000034.1"/>
</dbReference>
<dbReference type="InterPro" id="IPR029044">
    <property type="entry name" value="Nucleotide-diphossugar_trans"/>
</dbReference>
<dbReference type="EMBL" id="JADEXP010000034">
    <property type="protein sequence ID" value="MBE9066262.1"/>
    <property type="molecule type" value="Genomic_DNA"/>
</dbReference>
<dbReference type="SUPFAM" id="SSF53448">
    <property type="entry name" value="Nucleotide-diphospho-sugar transferases"/>
    <property type="match status" value="1"/>
</dbReference>
<accession>A0A928WZN0</accession>
<protein>
    <submittedName>
        <fullName evidence="2">Glycosyltransferase family 2 protein</fullName>
    </submittedName>
</protein>
<dbReference type="InterPro" id="IPR001173">
    <property type="entry name" value="Glyco_trans_2-like"/>
</dbReference>
<dbReference type="Proteomes" id="UP000615026">
    <property type="component" value="Unassembled WGS sequence"/>
</dbReference>
<dbReference type="Pfam" id="PF00535">
    <property type="entry name" value="Glycos_transf_2"/>
    <property type="match status" value="1"/>
</dbReference>
<keyword evidence="3" id="KW-1185">Reference proteome</keyword>
<dbReference type="AlphaFoldDB" id="A0A928WZN0"/>
<proteinExistence type="predicted"/>
<dbReference type="PANTHER" id="PTHR43685">
    <property type="entry name" value="GLYCOSYLTRANSFERASE"/>
    <property type="match status" value="1"/>
</dbReference>
<dbReference type="Gene3D" id="3.90.550.10">
    <property type="entry name" value="Spore Coat Polysaccharide Biosynthesis Protein SpsA, Chain A"/>
    <property type="match status" value="1"/>
</dbReference>
<evidence type="ECO:0000313" key="2">
    <source>
        <dbReference type="EMBL" id="MBE9066262.1"/>
    </source>
</evidence>
<dbReference type="PANTHER" id="PTHR43685:SF2">
    <property type="entry name" value="GLYCOSYLTRANSFERASE 2-LIKE DOMAIN-CONTAINING PROTEIN"/>
    <property type="match status" value="1"/>
</dbReference>
<reference evidence="2" key="1">
    <citation type="submission" date="2020-10" db="EMBL/GenBank/DDBJ databases">
        <authorList>
            <person name="Castelo-Branco R."/>
            <person name="Eusebio N."/>
            <person name="Adriana R."/>
            <person name="Vieira A."/>
            <person name="Brugerolle De Fraissinette N."/>
            <person name="Rezende De Castro R."/>
            <person name="Schneider M.P."/>
            <person name="Vasconcelos V."/>
            <person name="Leao P.N."/>
        </authorList>
    </citation>
    <scope>NUCLEOTIDE SEQUENCE</scope>
    <source>
        <strain evidence="2">LEGE 11479</strain>
    </source>
</reference>
<dbReference type="InterPro" id="IPR050834">
    <property type="entry name" value="Glycosyltransf_2"/>
</dbReference>
<dbReference type="CDD" id="cd00761">
    <property type="entry name" value="Glyco_tranf_GTA_type"/>
    <property type="match status" value="1"/>
</dbReference>
<evidence type="ECO:0000259" key="1">
    <source>
        <dbReference type="Pfam" id="PF00535"/>
    </source>
</evidence>